<dbReference type="HOGENOM" id="CLU_349745_0_0_4"/>
<dbReference type="AlphaFoldDB" id="Q3JR37"/>
<dbReference type="KEGG" id="bpm:BURPS1710b_2575"/>
<reference evidence="1 2" key="1">
    <citation type="submission" date="2005-09" db="EMBL/GenBank/DDBJ databases">
        <authorList>
            <person name="Woods D.E."/>
            <person name="Nierman W.C."/>
        </authorList>
    </citation>
    <scope>NUCLEOTIDE SEQUENCE [LARGE SCALE GENOMIC DNA]</scope>
    <source>
        <strain evidence="1 2">1710b</strain>
    </source>
</reference>
<dbReference type="Proteomes" id="UP000002700">
    <property type="component" value="Chromosome I"/>
</dbReference>
<name>Q3JR37_BURP1</name>
<protein>
    <submittedName>
        <fullName evidence="1">Uncharacterized protein</fullName>
    </submittedName>
</protein>
<evidence type="ECO:0000313" key="2">
    <source>
        <dbReference type="Proteomes" id="UP000002700"/>
    </source>
</evidence>
<dbReference type="EMBL" id="CP000124">
    <property type="protein sequence ID" value="ABA49791.1"/>
    <property type="molecule type" value="Genomic_DNA"/>
</dbReference>
<proteinExistence type="predicted"/>
<organism evidence="1 2">
    <name type="scientific">Burkholderia pseudomallei (strain 1710b)</name>
    <dbReference type="NCBI Taxonomy" id="320372"/>
    <lineage>
        <taxon>Bacteria</taxon>
        <taxon>Pseudomonadati</taxon>
        <taxon>Pseudomonadota</taxon>
        <taxon>Betaproteobacteria</taxon>
        <taxon>Burkholderiales</taxon>
        <taxon>Burkholderiaceae</taxon>
        <taxon>Burkholderia</taxon>
        <taxon>pseudomallei group</taxon>
    </lineage>
</organism>
<gene>
    <name evidence="1" type="ordered locus">BURPS1710b_2575</name>
</gene>
<accession>Q3JR37</accession>
<evidence type="ECO:0000313" key="1">
    <source>
        <dbReference type="EMBL" id="ABA49791.1"/>
    </source>
</evidence>
<dbReference type="EnsemblBacteria" id="ABA49791">
    <property type="protein sequence ID" value="ABA49791"/>
    <property type="gene ID" value="BURPS1710b_2575"/>
</dbReference>
<sequence length="805" mass="92789">MPDRSERRPDLELEFLILIAFVLLQREAQAQLERPDRRDPREADTVAVAQTVRARARAARRIAPHVAAVEEREHAQRAVVARARQRERQLDVADDHLRAADRIVRLRVARAERARLVAAHGADTARVVILEDRVRIADAVAVARLEVQAEDEAARERVVVLALHVHLVVLDLAHRHAVFGVRLREVAAARDQRAVARVARPADRERHRVRHAAELVHVILIRLRRVRIDVEAVLLEARAEIDRVGFRERNAELQVAARRDDPEARVRRVIERLIRAVEHVGDPLDAVDGEVRVDLRDGQRAVALRGVHVHREARAGAEHVVLRDAGRQHDLVRRREARAERDRARRLFGDLHVHVDLVVRALDGHRRHVDVGEVAETVHAVLGQRETARIEPRALELAHLATHHLVTRARVADDVDPPHVHAPARIDDEREAHLVRRLIDFRLRVHRRERVAVLAELVDDRLRRLLQLLGREAVARLDLDELLELGLAIQQIAGELHARYRVRLAFVQRHRQVHVLLVRRDRHLRRLDVELQVPAVQVVRAHVLEVARQLFLRVQVVLRVPREPVRRGQLHLVAQRARLERLVADEVDLANLRARAFGDREQDRHAVRVDRRDRRRHFRRVEAARQVLALELLLRLVDERLVVVTPLRQAHGLQRLVQVVLVEFLDAGEVDRRDRRTLLHLDDHDAALRRDPHVVEEARRVQRANRLGCLVVGERIALLDRQVGEHGTRFDALQAFDLDVLHHEGRRCVCRETMRGERRGSNRLRYEAMRFEQHASPVFKLASDQAATVTAAARRVKNGLTEPDR</sequence>